<evidence type="ECO:0000313" key="1">
    <source>
        <dbReference type="EMBL" id="EMI25806.1"/>
    </source>
</evidence>
<proteinExistence type="predicted"/>
<dbReference type="STRING" id="1263868.RESH_03608"/>
<protein>
    <submittedName>
        <fullName evidence="1">Uncharacterized protein</fullName>
    </submittedName>
</protein>
<gene>
    <name evidence="1" type="ORF">RESH_03608</name>
</gene>
<dbReference type="Proteomes" id="UP000011996">
    <property type="component" value="Unassembled WGS sequence"/>
</dbReference>
<evidence type="ECO:0000313" key="2">
    <source>
        <dbReference type="Proteomes" id="UP000011996"/>
    </source>
</evidence>
<reference evidence="1 2" key="1">
    <citation type="journal article" date="2013" name="Mar. Genomics">
        <title>Expression of sulfatases in Rhodopirellula baltica and the diversity of sulfatases in the genus Rhodopirellula.</title>
        <authorList>
            <person name="Wegner C.E."/>
            <person name="Richter-Heitmann T."/>
            <person name="Klindworth A."/>
            <person name="Klockow C."/>
            <person name="Richter M."/>
            <person name="Achstetter T."/>
            <person name="Glockner F.O."/>
            <person name="Harder J."/>
        </authorList>
    </citation>
    <scope>NUCLEOTIDE SEQUENCE [LARGE SCALE GENOMIC DNA]</scope>
    <source>
        <strain evidence="1 2">SH398</strain>
    </source>
</reference>
<name>M5S2Y4_9BACT</name>
<dbReference type="EMBL" id="ANOF01000113">
    <property type="protein sequence ID" value="EMI25806.1"/>
    <property type="molecule type" value="Genomic_DNA"/>
</dbReference>
<dbReference type="PATRIC" id="fig|1263868.3.peg.3893"/>
<dbReference type="AlphaFoldDB" id="M5S2Y4"/>
<comment type="caution">
    <text evidence="1">The sequence shown here is derived from an EMBL/GenBank/DDBJ whole genome shotgun (WGS) entry which is preliminary data.</text>
</comment>
<organism evidence="1 2">
    <name type="scientific">Rhodopirellula europaea SH398</name>
    <dbReference type="NCBI Taxonomy" id="1263868"/>
    <lineage>
        <taxon>Bacteria</taxon>
        <taxon>Pseudomonadati</taxon>
        <taxon>Planctomycetota</taxon>
        <taxon>Planctomycetia</taxon>
        <taxon>Pirellulales</taxon>
        <taxon>Pirellulaceae</taxon>
        <taxon>Rhodopirellula</taxon>
    </lineage>
</organism>
<sequence>MIRLAGVELSRVATGHAALMRFSGRIGVCFLRICLQPNLRFSAECEVWQTLRRGLSLIKRPCGDVRW</sequence>
<accession>M5S2Y4</accession>